<dbReference type="PANTHER" id="PTHR35149">
    <property type="entry name" value="SLL5132 PROTEIN"/>
    <property type="match status" value="1"/>
</dbReference>
<name>A0A1H5W851_9BACT</name>
<dbReference type="STRING" id="1120964.GCA_001313265_06955"/>
<keyword evidence="4" id="KW-1185">Reference proteome</keyword>
<evidence type="ECO:0000313" key="4">
    <source>
        <dbReference type="Proteomes" id="UP000236736"/>
    </source>
</evidence>
<evidence type="ECO:0000259" key="1">
    <source>
        <dbReference type="Pfam" id="PF03235"/>
    </source>
</evidence>
<feature type="domain" description="GmrSD restriction endonucleases N-terminal" evidence="1">
    <location>
        <begin position="7"/>
        <end position="243"/>
    </location>
</feature>
<reference evidence="4" key="1">
    <citation type="submission" date="2016-10" db="EMBL/GenBank/DDBJ databases">
        <authorList>
            <person name="Varghese N."/>
            <person name="Submissions S."/>
        </authorList>
    </citation>
    <scope>NUCLEOTIDE SEQUENCE [LARGE SCALE GENOMIC DNA]</scope>
    <source>
        <strain evidence="4">DSM 17298</strain>
    </source>
</reference>
<dbReference type="EMBL" id="FNVR01000009">
    <property type="protein sequence ID" value="SEF95563.1"/>
    <property type="molecule type" value="Genomic_DNA"/>
</dbReference>
<gene>
    <name evidence="3" type="ORF">SAMN03080598_01967</name>
</gene>
<dbReference type="RefSeq" id="WP_103924640.1">
    <property type="nucleotide sequence ID" value="NZ_FNVR01000009.1"/>
</dbReference>
<dbReference type="Pfam" id="PF07510">
    <property type="entry name" value="GmrSD_C"/>
    <property type="match status" value="1"/>
</dbReference>
<dbReference type="InterPro" id="IPR011089">
    <property type="entry name" value="GmrSD_C"/>
</dbReference>
<accession>A0A1H5W851</accession>
<feature type="domain" description="GmrSD restriction endonucleases C-terminal" evidence="2">
    <location>
        <begin position="466"/>
        <end position="611"/>
    </location>
</feature>
<dbReference type="PANTHER" id="PTHR35149:SF1">
    <property type="entry name" value="DUF5655 DOMAIN-CONTAINING PROTEIN"/>
    <property type="match status" value="1"/>
</dbReference>
<dbReference type="InterPro" id="IPR004919">
    <property type="entry name" value="GmrSD_N"/>
</dbReference>
<evidence type="ECO:0008006" key="5">
    <source>
        <dbReference type="Google" id="ProtNLM"/>
    </source>
</evidence>
<dbReference type="Proteomes" id="UP000236736">
    <property type="component" value="Unassembled WGS sequence"/>
</dbReference>
<evidence type="ECO:0000259" key="2">
    <source>
        <dbReference type="Pfam" id="PF07510"/>
    </source>
</evidence>
<dbReference type="OrthoDB" id="9798761at2"/>
<protein>
    <recommendedName>
        <fullName evidence="5">DUF262 domain-containing protein</fullName>
    </recommendedName>
</protein>
<evidence type="ECO:0000313" key="3">
    <source>
        <dbReference type="EMBL" id="SEF95563.1"/>
    </source>
</evidence>
<dbReference type="Pfam" id="PF03235">
    <property type="entry name" value="GmrSD_N"/>
    <property type="match status" value="1"/>
</dbReference>
<proteinExistence type="predicted"/>
<sequence>MAELYSISEIFDKRVLRIPDFQRGFSWGERQLDDFWDDLEKVSQSKIHYTGLLTIERVKILANNIAKWNDTLFLVNADDNSKYVPYYIVDGQQRVTTAIILITSILDRLDSEATISGLTKKSVAQKYIKVENTNGKTFIFGYEKDDPSYEFLKANVYKENAANTLNEPETLYTKNLDFAKKYFDGKVKDFNPHQLETLFSKLTHNIKFNLYEVDEDLDVYVMFETMNNRGKPLSKLELLKNRLIYLSTILDNSEEEINSLRNQINESWKTVYTFLGKNKEKPLDDDDFLKNHTYMYFGYMDKTADLFSEYLLDDYFTTKNVLDRVVRLATIENYVISVQKSVQKWFEINFPFHTVSTLDNNLKEWIDKINRLKYAPFEPNIMAALLSNPPADAMLKLLKAMDRYVFLVFKIFQSRQHMGKNLFYAKAKGVYETGDIWELKRLIETRTDSDTKEYDINLFQNYLSEIFQNVKEKKGYYAWNGIHYFLYEYELSLQGNEEQKITYDTFVKRNSIEHIFPQTAVDECWQTAFDTYSNEQRVKLKNSLGNLLLLSVPKNAHLQNKCFDYKKRHPTTNNPNEFKGYFNGSHSEIEVNAYPNWTAKEILERGVKMLNFMERRWEMRIGNFDQKKKILFVEFLQIGEHELNLA</sequence>
<organism evidence="3 4">
    <name type="scientific">Algoriphagus boritolerans DSM 17298 = JCM 18970</name>
    <dbReference type="NCBI Taxonomy" id="1120964"/>
    <lineage>
        <taxon>Bacteria</taxon>
        <taxon>Pseudomonadati</taxon>
        <taxon>Bacteroidota</taxon>
        <taxon>Cytophagia</taxon>
        <taxon>Cytophagales</taxon>
        <taxon>Cyclobacteriaceae</taxon>
        <taxon>Algoriphagus</taxon>
    </lineage>
</organism>
<dbReference type="AlphaFoldDB" id="A0A1H5W851"/>